<sequence length="2356" mass="252910">MKNHFTCNFLVYYSIFGIVRKNGCRAIFFHFQHKFFAMRKSLRLWGTLLALGVSYLGYSQCAVNTFPYLEDFDGASWGVSTTFDACWPRSSSTPTWFVDNNTTPSSSTGPSADHTGGNYLFLEASSGTIGNYGYVETPYFDLSSLSNPVISFYYHRYGQTMGDMVIEASLDSGASWCVIYRLSGETQTASTDPWLLDSANLSAVISSSTKLRFGGEKGSSFYGDMSIDSVAVYNSSSSVCTMPICLNNSNIGSSTADINWTSTNSSFELEYGPAGFTPGIGAGTTITATATTASLTGLTPATAYDVYVRSNCSSGGLGYSDWAGPTSFVTTCVTVATFPYDEDFDGSTWSPSTTYDPCWNITSPSSFRWQVNSGPTGSSSTGPNSDASGSGKYLYTEASNSGGDALMEMPPMDLSSLTSPELTFKYHMYGQTMTNLYIETSVDTGATWSTLDSLIGQQQSSSTEPWLEKIVDLTPGKTSYTLVRIRGVRSTNFYGDASVDEVSVHEAPPCPTPQNFSYANLTPNSVDITFTSAGSTQQVEWGPTGYTPGTGQIVSTTNDTVNVTMLPPGTCLDFYVQSDCSASGNGVSAWSGPYTICTPCFAASLPYTETFDNWPLDCEDPNVGQVAWQVYGNDWARAYFWGNNNVDFIMQMQNVDVTADARLSFKWSHSGLYATSYPNDDLAILSRPADSTAWDTLFYARAGDGNFDSQDGAGTTTPGTGVQEIILLPSHYTGQEVEFIINGHSSWGPDAFVNDFVVEEVPACLEPLGFTTTMINPDSVAFYFTADTSGSSWNIEWGPCGFAPGTGPTGTLNNDTSGLGGLTAATCYDLYIQTVCGSTGQSIWAGPFSFYTACDTLPLPWNEGFELMPSVGAGIVPQCWDYSTTSTFYLGTASGTSGQNPGPNSGTKYLYHRYSFNNEWWSFTPEFNLSAGQSYEFSFWYQTEGATSIDQMTIAYGAGQDPSQMTYSVASQTGVSATGYTQFVGTFIPPVSGVYHIGIMTMTTGFSGGINMDDFQLRLDPSPCPNVSSLTANIISENEVDLLWGATSSHLTFDVEWGPQGFTPATGAGRMVTGLTSPTLNIDTLSENTCYDYYVTGYCASGATIQMGPFTWCTPCSAAPMTYTEDFNAWPLNCVDPDAGDVAWANDNGWAEAYFWGNNNAQFVMNMRNVDISVDARVKFKWSHSGQYVASYPDDDLAVLARVLGTTTWDTLFYARAGDGNFASNDGAGTTTPGTGVNEILALDAATYTGNTAEFAIIGNSDWGPSAFVDDFIVEPLPSCPEPYSVDYLQASATSNSGVIYFSPGGASNFNIAYGPASTTLVPPATWMNATNDTVTLTGLTDNTTYNVWVRDSCGVGDVSFWTGPVQFTTLCLPYTMPYFEDYSSWPPACMDIDNGDYPWISYPGWAEADFWSRNDVDYEMTTPLVVLTDSAELSFKWSHSNQYATSYPYDSMQVRVRAVGGPWTVVWSRAGQAFGSADGAGTTVPGSGATEYIGLDFQAGDTIQVGFFAHSDFGPDVFVDDVQIYKKPACASPSSLGAFNETSTSADVFWTEGTSGATTWYVEYGAPGFMPGQGTSMMATNDTVTISGLASASAFCYYVTEICPSGMDSSSTVGPFCFGTLCPSGFSAPYFTDLEVLSPGQISTGSLENCWNFYNSGSTMPRWETEDASGANENSLSTGPFYDHTLNGSTGGMYVYLECSGGSLGDTAVFQGPWVDASALNVPELSFWYHMYGQTMGNLYVEARDAAGMTWMRVDSIIGQQQSAGSDPWLEKTVLLNTFSSDTIQVRFIGERGSNYYSDMSLDDISIREAPTCPQINAINFTAVSTTGSTANWTPTVTGQTYEIEYGSGGFAMGSGTSVAATGSSYTFSGLPTNLQQEMYIRPICGANDTGMWTGPFKIELTPIPCDDFEAYNTGLVDEQSVLWSGWNNTKAQDGEVVSFLGSQAMHIHETGTNSTSDVVGVFDTINSGAAVVSFDFALATGAGGYYNILHNYTGPTNVWAIEVYMDANGTATVNGGTNSSAVIGTYQFNTTGWNTIEHHIDLDNDTAWIVVNGSVTNVGWQFSLGSVNFGDQFNAVNFYAAANTGQTPNYYIDNFCVCPSPAGFNSTNVTCTTVELDWSSSEPTSILEYGPAGFTMGSGTIMNVAAPYTVSGLMANTAYEFYVGNECNGDTTFVGPVAVTTANGPLPSLNAAYTIDSVTASAGYVSLVSGAANADSVYWDLDDAMTASTTDVNAIYTSGGVKMVIVTAYNDCGSVTDTVTFDVNISIVESELSRTLNIFPNPTGGVVTLDFNLDNNSEVSVSIINVQGQEVISEQLGRINSYNGQFDLSKLPKGVYIVRIQSGSHIVNRRVTLQ</sequence>
<dbReference type="PROSITE" id="PS50853">
    <property type="entry name" value="FN3"/>
    <property type="match status" value="3"/>
</dbReference>
<keyword evidence="6" id="KW-1185">Reference proteome</keyword>
<feature type="domain" description="Fibronectin type-III" evidence="4">
    <location>
        <begin position="242"/>
        <end position="334"/>
    </location>
</feature>
<comment type="caution">
    <text evidence="5">The sequence shown here is derived from an EMBL/GenBank/DDBJ whole genome shotgun (WGS) entry which is preliminary data.</text>
</comment>
<dbReference type="GO" id="GO:0016020">
    <property type="term" value="C:membrane"/>
    <property type="evidence" value="ECO:0007669"/>
    <property type="project" value="InterPro"/>
</dbReference>
<dbReference type="SUPFAM" id="SSF49299">
    <property type="entry name" value="PKD domain"/>
    <property type="match status" value="1"/>
</dbReference>
<dbReference type="InterPro" id="IPR051560">
    <property type="entry name" value="MAM_domain-containing"/>
</dbReference>
<dbReference type="GO" id="GO:0004553">
    <property type="term" value="F:hydrolase activity, hydrolyzing O-glycosyl compounds"/>
    <property type="evidence" value="ECO:0007669"/>
    <property type="project" value="UniProtKB-ARBA"/>
</dbReference>
<dbReference type="CDD" id="cd06263">
    <property type="entry name" value="MAM"/>
    <property type="match status" value="1"/>
</dbReference>
<dbReference type="Pfam" id="PF18962">
    <property type="entry name" value="Por_Secre_tail"/>
    <property type="match status" value="1"/>
</dbReference>
<dbReference type="InterPro" id="IPR003961">
    <property type="entry name" value="FN3_dom"/>
</dbReference>
<dbReference type="Gene3D" id="2.60.40.10">
    <property type="entry name" value="Immunoglobulins"/>
    <property type="match status" value="2"/>
</dbReference>
<dbReference type="OrthoDB" id="975384at2"/>
<dbReference type="InterPro" id="IPR013320">
    <property type="entry name" value="ConA-like_dom_sf"/>
</dbReference>
<feature type="domain" description="Fibronectin type-III" evidence="4">
    <location>
        <begin position="512"/>
        <end position="601"/>
    </location>
</feature>
<gene>
    <name evidence="5" type="ORF">F8C82_07220</name>
</gene>
<evidence type="ECO:0000259" key="4">
    <source>
        <dbReference type="PROSITE" id="PS50853"/>
    </source>
</evidence>
<dbReference type="PANTHER" id="PTHR23282">
    <property type="entry name" value="APICAL ENDOSOMAL GLYCOPROTEIN PRECURSOR"/>
    <property type="match status" value="1"/>
</dbReference>
<feature type="region of interest" description="Disordered" evidence="2">
    <location>
        <begin position="370"/>
        <end position="394"/>
    </location>
</feature>
<proteinExistence type="predicted"/>
<evidence type="ECO:0000313" key="6">
    <source>
        <dbReference type="Proteomes" id="UP000484164"/>
    </source>
</evidence>
<feature type="domain" description="MAM" evidence="3">
    <location>
        <begin position="71"/>
        <end position="242"/>
    </location>
</feature>
<dbReference type="PROSITE" id="PS50060">
    <property type="entry name" value="MAM_2"/>
    <property type="match status" value="3"/>
</dbReference>
<dbReference type="Pfam" id="PF00629">
    <property type="entry name" value="MAM"/>
    <property type="match status" value="3"/>
</dbReference>
<evidence type="ECO:0000256" key="1">
    <source>
        <dbReference type="ARBA" id="ARBA00022729"/>
    </source>
</evidence>
<dbReference type="InterPro" id="IPR035986">
    <property type="entry name" value="PKD_dom_sf"/>
</dbReference>
<dbReference type="InterPro" id="IPR000998">
    <property type="entry name" value="MAM_dom"/>
</dbReference>
<dbReference type="SUPFAM" id="SSF49899">
    <property type="entry name" value="Concanavalin A-like lectins/glucanases"/>
    <property type="match status" value="3"/>
</dbReference>
<dbReference type="EMBL" id="WBVQ01000001">
    <property type="protein sequence ID" value="KAB2818184.1"/>
    <property type="molecule type" value="Genomic_DNA"/>
</dbReference>
<name>A0A6L3ZJR4_9FLAO</name>
<evidence type="ECO:0000259" key="3">
    <source>
        <dbReference type="PROSITE" id="PS50060"/>
    </source>
</evidence>
<evidence type="ECO:0000313" key="5">
    <source>
        <dbReference type="EMBL" id="KAB2818184.1"/>
    </source>
</evidence>
<dbReference type="PANTHER" id="PTHR23282:SF101">
    <property type="entry name" value="MAM DOMAIN-CONTAINING PROTEIN"/>
    <property type="match status" value="1"/>
</dbReference>
<dbReference type="Proteomes" id="UP000484164">
    <property type="component" value="Unassembled WGS sequence"/>
</dbReference>
<keyword evidence="1" id="KW-0732">Signal</keyword>
<dbReference type="SMART" id="SM00060">
    <property type="entry name" value="FN3"/>
    <property type="match status" value="8"/>
</dbReference>
<dbReference type="InterPro" id="IPR036116">
    <property type="entry name" value="FN3_sf"/>
</dbReference>
<dbReference type="NCBIfam" id="TIGR04183">
    <property type="entry name" value="Por_Secre_tail"/>
    <property type="match status" value="1"/>
</dbReference>
<dbReference type="InterPro" id="IPR026444">
    <property type="entry name" value="Secre_tail"/>
</dbReference>
<dbReference type="SMART" id="SM00137">
    <property type="entry name" value="MAM"/>
    <property type="match status" value="1"/>
</dbReference>
<feature type="compositionally biased region" description="Low complexity" evidence="2">
    <location>
        <begin position="372"/>
        <end position="385"/>
    </location>
</feature>
<feature type="domain" description="MAM" evidence="3">
    <location>
        <begin position="1663"/>
        <end position="1816"/>
    </location>
</feature>
<reference evidence="5 6" key="1">
    <citation type="submission" date="2019-10" db="EMBL/GenBank/DDBJ databases">
        <title>Genome sequence of Phaeocystidibacter marisrubri JCM30614 (type strain).</title>
        <authorList>
            <person name="Bowman J.P."/>
        </authorList>
    </citation>
    <scope>NUCLEOTIDE SEQUENCE [LARGE SCALE GENOMIC DNA]</scope>
    <source>
        <strain evidence="5 6">JCM 30614</strain>
    </source>
</reference>
<dbReference type="SUPFAM" id="SSF49265">
    <property type="entry name" value="Fibronectin type III"/>
    <property type="match status" value="2"/>
</dbReference>
<dbReference type="Gene3D" id="2.60.120.260">
    <property type="entry name" value="Galactose-binding domain-like"/>
    <property type="match status" value="1"/>
</dbReference>
<dbReference type="InterPro" id="IPR013783">
    <property type="entry name" value="Ig-like_fold"/>
</dbReference>
<feature type="domain" description="Fibronectin type-III" evidence="4">
    <location>
        <begin position="1282"/>
        <end position="1373"/>
    </location>
</feature>
<dbReference type="GO" id="GO:0005975">
    <property type="term" value="P:carbohydrate metabolic process"/>
    <property type="evidence" value="ECO:0007669"/>
    <property type="project" value="UniProtKB-ARBA"/>
</dbReference>
<dbReference type="Gene3D" id="2.60.120.200">
    <property type="match status" value="3"/>
</dbReference>
<protein>
    <submittedName>
        <fullName evidence="5">T9SS type A sorting domain-containing protein</fullName>
    </submittedName>
</protein>
<accession>A0A6L3ZJR4</accession>
<organism evidence="5 6">
    <name type="scientific">Phaeocystidibacter marisrubri</name>
    <dbReference type="NCBI Taxonomy" id="1577780"/>
    <lineage>
        <taxon>Bacteria</taxon>
        <taxon>Pseudomonadati</taxon>
        <taxon>Bacteroidota</taxon>
        <taxon>Flavobacteriia</taxon>
        <taxon>Flavobacteriales</taxon>
        <taxon>Phaeocystidibacteraceae</taxon>
        <taxon>Phaeocystidibacter</taxon>
    </lineage>
</organism>
<evidence type="ECO:0000256" key="2">
    <source>
        <dbReference type="SAM" id="MobiDB-lite"/>
    </source>
</evidence>
<feature type="domain" description="MAM" evidence="3">
    <location>
        <begin position="340"/>
        <end position="512"/>
    </location>
</feature>